<keyword evidence="1" id="KW-1003">Cell membrane</keyword>
<reference evidence="8" key="2">
    <citation type="submission" date="2020-01" db="EMBL/GenBank/DDBJ databases">
        <authorList>
            <person name="Campanaro S."/>
        </authorList>
    </citation>
    <scope>NUCLEOTIDE SEQUENCE</scope>
    <source>
        <strain evidence="8">AS06rmzACSIP_7</strain>
    </source>
</reference>
<dbReference type="EMBL" id="JAAYEE010000039">
    <property type="protein sequence ID" value="NLW34318.1"/>
    <property type="molecule type" value="Genomic_DNA"/>
</dbReference>
<proteinExistence type="predicted"/>
<name>A0A971M1Q8_9BACT</name>
<dbReference type="InterPro" id="IPR023081">
    <property type="entry name" value="Cell_div_FtsB"/>
</dbReference>
<keyword evidence="5" id="KW-0472">Membrane</keyword>
<dbReference type="InterPro" id="IPR007060">
    <property type="entry name" value="FtsL/DivIC"/>
</dbReference>
<evidence type="ECO:0000256" key="7">
    <source>
        <dbReference type="SAM" id="Coils"/>
    </source>
</evidence>
<evidence type="ECO:0000256" key="3">
    <source>
        <dbReference type="ARBA" id="ARBA00022692"/>
    </source>
</evidence>
<dbReference type="PANTHER" id="PTHR37485:SF1">
    <property type="entry name" value="CELL DIVISION PROTEIN FTSB"/>
    <property type="match status" value="1"/>
</dbReference>
<accession>A0A971M1Q8</accession>
<gene>
    <name evidence="8" type="ORF">GXY80_02385</name>
</gene>
<dbReference type="GO" id="GO:0043093">
    <property type="term" value="P:FtsZ-dependent cytokinesis"/>
    <property type="evidence" value="ECO:0007669"/>
    <property type="project" value="TreeGrafter"/>
</dbReference>
<evidence type="ECO:0000313" key="9">
    <source>
        <dbReference type="Proteomes" id="UP000777265"/>
    </source>
</evidence>
<keyword evidence="7" id="KW-0175">Coiled coil</keyword>
<keyword evidence="6" id="KW-0131">Cell cycle</keyword>
<dbReference type="PANTHER" id="PTHR37485">
    <property type="entry name" value="CELL DIVISION PROTEIN FTSB"/>
    <property type="match status" value="1"/>
</dbReference>
<evidence type="ECO:0000256" key="1">
    <source>
        <dbReference type="ARBA" id="ARBA00022475"/>
    </source>
</evidence>
<evidence type="ECO:0000256" key="6">
    <source>
        <dbReference type="ARBA" id="ARBA00023306"/>
    </source>
</evidence>
<evidence type="ECO:0000313" key="8">
    <source>
        <dbReference type="EMBL" id="NLW34318.1"/>
    </source>
</evidence>
<dbReference type="GO" id="GO:0030428">
    <property type="term" value="C:cell septum"/>
    <property type="evidence" value="ECO:0007669"/>
    <property type="project" value="TreeGrafter"/>
</dbReference>
<sequence length="92" mass="10503">MSEGTIRRFGLVILFAVLFFQVLFAEGGVIGYLKVKRGIKAANASIATMEQENKLLMAEIDRLQNDDQYLEEVVRKKFGFVGEGERLYRVEK</sequence>
<organism evidence="8 9">
    <name type="scientific">Syntrophorhabdus aromaticivorans</name>
    <dbReference type="NCBI Taxonomy" id="328301"/>
    <lineage>
        <taxon>Bacteria</taxon>
        <taxon>Pseudomonadati</taxon>
        <taxon>Thermodesulfobacteriota</taxon>
        <taxon>Syntrophorhabdia</taxon>
        <taxon>Syntrophorhabdales</taxon>
        <taxon>Syntrophorhabdaceae</taxon>
        <taxon>Syntrophorhabdus</taxon>
    </lineage>
</organism>
<feature type="coiled-coil region" evidence="7">
    <location>
        <begin position="39"/>
        <end position="66"/>
    </location>
</feature>
<dbReference type="AlphaFoldDB" id="A0A971M1Q8"/>
<protein>
    <submittedName>
        <fullName evidence="8">Septum formation initiator family protein</fullName>
    </submittedName>
</protein>
<evidence type="ECO:0000256" key="4">
    <source>
        <dbReference type="ARBA" id="ARBA00022989"/>
    </source>
</evidence>
<comment type="caution">
    <text evidence="8">The sequence shown here is derived from an EMBL/GenBank/DDBJ whole genome shotgun (WGS) entry which is preliminary data.</text>
</comment>
<dbReference type="Pfam" id="PF04977">
    <property type="entry name" value="DivIC"/>
    <property type="match status" value="1"/>
</dbReference>
<keyword evidence="2" id="KW-0132">Cell division</keyword>
<reference evidence="8" key="1">
    <citation type="journal article" date="2020" name="Biotechnol. Biofuels">
        <title>New insights from the biogas microbiome by comprehensive genome-resolved metagenomics of nearly 1600 species originating from multiple anaerobic digesters.</title>
        <authorList>
            <person name="Campanaro S."/>
            <person name="Treu L."/>
            <person name="Rodriguez-R L.M."/>
            <person name="Kovalovszki A."/>
            <person name="Ziels R.M."/>
            <person name="Maus I."/>
            <person name="Zhu X."/>
            <person name="Kougias P.G."/>
            <person name="Basile A."/>
            <person name="Luo G."/>
            <person name="Schluter A."/>
            <person name="Konstantinidis K.T."/>
            <person name="Angelidaki I."/>
        </authorList>
    </citation>
    <scope>NUCLEOTIDE SEQUENCE</scope>
    <source>
        <strain evidence="8">AS06rmzACSIP_7</strain>
    </source>
</reference>
<evidence type="ECO:0000256" key="5">
    <source>
        <dbReference type="ARBA" id="ARBA00023136"/>
    </source>
</evidence>
<keyword evidence="3" id="KW-0812">Transmembrane</keyword>
<dbReference type="Proteomes" id="UP000777265">
    <property type="component" value="Unassembled WGS sequence"/>
</dbReference>
<keyword evidence="4" id="KW-1133">Transmembrane helix</keyword>
<evidence type="ECO:0000256" key="2">
    <source>
        <dbReference type="ARBA" id="ARBA00022618"/>
    </source>
</evidence>